<evidence type="ECO:0000256" key="2">
    <source>
        <dbReference type="ARBA" id="ARBA00022801"/>
    </source>
</evidence>
<evidence type="ECO:0000259" key="8">
    <source>
        <dbReference type="PROSITE" id="PS50969"/>
    </source>
</evidence>
<dbReference type="InterPro" id="IPR036412">
    <property type="entry name" value="HAD-like_sf"/>
</dbReference>
<evidence type="ECO:0000313" key="10">
    <source>
        <dbReference type="Proteomes" id="UP001408789"/>
    </source>
</evidence>
<dbReference type="InterPro" id="IPR023214">
    <property type="entry name" value="HAD_sf"/>
</dbReference>
<protein>
    <recommendedName>
        <fullName evidence="6">RNA polymerase II C-terminal domain phosphatase-like</fullName>
        <ecNumber evidence="6">3.1.3.16</ecNumber>
    </recommendedName>
</protein>
<evidence type="ECO:0000313" key="9">
    <source>
        <dbReference type="EMBL" id="KAK9051102.1"/>
    </source>
</evidence>
<comment type="subcellular location">
    <subcellularLocation>
        <location evidence="1 6">Nucleus</location>
    </subcellularLocation>
</comment>
<dbReference type="InterPro" id="IPR001357">
    <property type="entry name" value="BRCT_dom"/>
</dbReference>
<evidence type="ECO:0000256" key="1">
    <source>
        <dbReference type="ARBA" id="ARBA00004123"/>
    </source>
</evidence>
<dbReference type="Pfam" id="PF03031">
    <property type="entry name" value="NIF"/>
    <property type="match status" value="1"/>
</dbReference>
<dbReference type="Gene3D" id="3.40.50.1000">
    <property type="entry name" value="HAD superfamily/HAD-like"/>
    <property type="match status" value="1"/>
</dbReference>
<dbReference type="EMBL" id="JBCNJP010000027">
    <property type="protein sequence ID" value="KAK9051102.1"/>
    <property type="molecule type" value="Genomic_DNA"/>
</dbReference>
<dbReference type="FunFam" id="3.40.50.1000:FF:000125">
    <property type="entry name" value="RNA polymerase II C-terminal domain phosphatase-like 4"/>
    <property type="match status" value="1"/>
</dbReference>
<dbReference type="AlphaFoldDB" id="A0AAP0GJQ1"/>
<evidence type="ECO:0000256" key="4">
    <source>
        <dbReference type="ARBA" id="ARBA00047761"/>
    </source>
</evidence>
<reference evidence="9 10" key="1">
    <citation type="submission" date="2024-04" db="EMBL/GenBank/DDBJ databases">
        <title>The reference genome of an endangered Asteraceae, Deinandra increscens subsp. villosa, native to the Central Coast of California.</title>
        <authorList>
            <person name="Guilliams M."/>
            <person name="Hasenstab-Lehman K."/>
            <person name="Meyer R."/>
            <person name="Mcevoy S."/>
        </authorList>
    </citation>
    <scope>NUCLEOTIDE SEQUENCE [LARGE SCALE GENOMIC DNA]</scope>
    <source>
        <tissue evidence="9">Leaf</tissue>
    </source>
</reference>
<dbReference type="SUPFAM" id="SSF52113">
    <property type="entry name" value="BRCT domain"/>
    <property type="match status" value="1"/>
</dbReference>
<dbReference type="SMART" id="SM00577">
    <property type="entry name" value="CPDc"/>
    <property type="match status" value="1"/>
</dbReference>
<feature type="domain" description="FCP1 homology" evidence="8">
    <location>
        <begin position="144"/>
        <end position="315"/>
    </location>
</feature>
<dbReference type="PROSITE" id="PS50172">
    <property type="entry name" value="BRCT"/>
    <property type="match status" value="1"/>
</dbReference>
<dbReference type="InterPro" id="IPR004274">
    <property type="entry name" value="FCP1_dom"/>
</dbReference>
<dbReference type="CDD" id="cd17729">
    <property type="entry name" value="BRCT_CTDP1"/>
    <property type="match status" value="1"/>
</dbReference>
<dbReference type="InterPro" id="IPR039189">
    <property type="entry name" value="Fcp1"/>
</dbReference>
<dbReference type="NCBIfam" id="TIGR02250">
    <property type="entry name" value="FCP1_euk"/>
    <property type="match status" value="1"/>
</dbReference>
<dbReference type="Gene3D" id="3.40.50.10190">
    <property type="entry name" value="BRCT domain"/>
    <property type="match status" value="1"/>
</dbReference>
<proteinExistence type="predicted"/>
<keyword evidence="10" id="KW-1185">Reference proteome</keyword>
<name>A0AAP0GJQ1_9ASTR</name>
<dbReference type="CDD" id="cd07521">
    <property type="entry name" value="HAD_FCP1-like"/>
    <property type="match status" value="1"/>
</dbReference>
<keyword evidence="3 6" id="KW-0539">Nucleus</keyword>
<organism evidence="9 10">
    <name type="scientific">Deinandra increscens subsp. villosa</name>
    <dbReference type="NCBI Taxonomy" id="3103831"/>
    <lineage>
        <taxon>Eukaryota</taxon>
        <taxon>Viridiplantae</taxon>
        <taxon>Streptophyta</taxon>
        <taxon>Embryophyta</taxon>
        <taxon>Tracheophyta</taxon>
        <taxon>Spermatophyta</taxon>
        <taxon>Magnoliopsida</taxon>
        <taxon>eudicotyledons</taxon>
        <taxon>Gunneridae</taxon>
        <taxon>Pentapetalae</taxon>
        <taxon>asterids</taxon>
        <taxon>campanulids</taxon>
        <taxon>Asterales</taxon>
        <taxon>Asteraceae</taxon>
        <taxon>Asteroideae</taxon>
        <taxon>Heliantheae alliance</taxon>
        <taxon>Madieae</taxon>
        <taxon>Madiinae</taxon>
        <taxon>Deinandra</taxon>
    </lineage>
</organism>
<dbReference type="SUPFAM" id="SSF56784">
    <property type="entry name" value="HAD-like"/>
    <property type="match status" value="1"/>
</dbReference>
<dbReference type="Pfam" id="PF12738">
    <property type="entry name" value="PTCB-BRCT"/>
    <property type="match status" value="1"/>
</dbReference>
<comment type="caution">
    <text evidence="9">The sequence shown here is derived from an EMBL/GenBank/DDBJ whole genome shotgun (WGS) entry which is preliminary data.</text>
</comment>
<accession>A0AAP0GJQ1</accession>
<evidence type="ECO:0000259" key="7">
    <source>
        <dbReference type="PROSITE" id="PS50172"/>
    </source>
</evidence>
<dbReference type="PROSITE" id="PS50969">
    <property type="entry name" value="FCP1"/>
    <property type="match status" value="1"/>
</dbReference>
<dbReference type="EC" id="3.1.3.16" evidence="6"/>
<gene>
    <name evidence="9" type="ORF">SSX86_027728</name>
</gene>
<dbReference type="GO" id="GO:0008420">
    <property type="term" value="F:RNA polymerase II CTD heptapeptide repeat phosphatase activity"/>
    <property type="evidence" value="ECO:0007669"/>
    <property type="project" value="UniProtKB-UniRule"/>
</dbReference>
<evidence type="ECO:0000256" key="5">
    <source>
        <dbReference type="ARBA" id="ARBA00048336"/>
    </source>
</evidence>
<sequence length="482" mass="56076">MSVVDDSPVNSSSSDDFAAYLEKELESMSDTLPEPEEYANEIHHPDMNRTKKQKLEVLESVIEANDSTSQNETIKTLVYLFLCFEVPMKKDICTHPGVIKGMCEKCGEKMDDQSGIAFGYIHKDLRLANDEIVRLRERDLKNLFSHKKLCLVLDLDHTLLNSTRFMDITQEEGYLMNESDPMQDVLRGSLFKSNSMRMLTKLRPFVHTFLKEASKLFEMYIYTMGERVYALEMASLLDPQKIYFDSRVIAHGDCTQRHQKRLDVVLVQESAVLILDDTEEVWVKDKANLILMERYHFFASSCKQFRYKCKSPSELKCDESEVEGTLSTVLQVLKRIHNLFFDPELGENFAGRDVRQVLTRVRSEILKGCKIVFSRVFPTKFHAENHQLKFRAENHQLKFRAEDHQLWKMAERLGATCTEEVDLSVTHVISTDVGTKKSRWAVKRKKFLVEPGWLEATNYLWQKQAEDKFPVKEKEKEIKINK</sequence>
<dbReference type="PANTHER" id="PTHR23081:SF36">
    <property type="entry name" value="RNA POLYMERASE II SUBUNIT A C-TERMINAL DOMAIN PHOSPHATASE"/>
    <property type="match status" value="1"/>
</dbReference>
<dbReference type="PANTHER" id="PTHR23081">
    <property type="entry name" value="RNA POLYMERASE II CTD PHOSPHATASE"/>
    <property type="match status" value="1"/>
</dbReference>
<dbReference type="GO" id="GO:0005634">
    <property type="term" value="C:nucleus"/>
    <property type="evidence" value="ECO:0007669"/>
    <property type="project" value="UniProtKB-SubCell"/>
</dbReference>
<dbReference type="InterPro" id="IPR036420">
    <property type="entry name" value="BRCT_dom_sf"/>
</dbReference>
<comment type="catalytic activity">
    <reaction evidence="4 6">
        <text>O-phospho-L-seryl-[protein] + H2O = L-seryl-[protein] + phosphate</text>
        <dbReference type="Rhea" id="RHEA:20629"/>
        <dbReference type="Rhea" id="RHEA-COMP:9863"/>
        <dbReference type="Rhea" id="RHEA-COMP:11604"/>
        <dbReference type="ChEBI" id="CHEBI:15377"/>
        <dbReference type="ChEBI" id="CHEBI:29999"/>
        <dbReference type="ChEBI" id="CHEBI:43474"/>
        <dbReference type="ChEBI" id="CHEBI:83421"/>
        <dbReference type="EC" id="3.1.3.16"/>
    </reaction>
</comment>
<comment type="function">
    <text evidence="6">This promotes the activity of RNA polymerase II.</text>
</comment>
<evidence type="ECO:0000256" key="3">
    <source>
        <dbReference type="ARBA" id="ARBA00023242"/>
    </source>
</evidence>
<evidence type="ECO:0000256" key="6">
    <source>
        <dbReference type="RuleBase" id="RU366066"/>
    </source>
</evidence>
<feature type="domain" description="BRCT" evidence="7">
    <location>
        <begin position="361"/>
        <end position="471"/>
    </location>
</feature>
<dbReference type="InterPro" id="IPR011947">
    <property type="entry name" value="FCP1_euk"/>
</dbReference>
<keyword evidence="2 6" id="KW-0378">Hydrolase</keyword>
<dbReference type="Proteomes" id="UP001408789">
    <property type="component" value="Unassembled WGS sequence"/>
</dbReference>
<comment type="catalytic activity">
    <reaction evidence="5 6">
        <text>O-phospho-L-threonyl-[protein] + H2O = L-threonyl-[protein] + phosphate</text>
        <dbReference type="Rhea" id="RHEA:47004"/>
        <dbReference type="Rhea" id="RHEA-COMP:11060"/>
        <dbReference type="Rhea" id="RHEA-COMP:11605"/>
        <dbReference type="ChEBI" id="CHEBI:15377"/>
        <dbReference type="ChEBI" id="CHEBI:30013"/>
        <dbReference type="ChEBI" id="CHEBI:43474"/>
        <dbReference type="ChEBI" id="CHEBI:61977"/>
        <dbReference type="EC" id="3.1.3.16"/>
    </reaction>
</comment>